<feature type="compositionally biased region" description="Low complexity" evidence="10">
    <location>
        <begin position="1360"/>
        <end position="1383"/>
    </location>
</feature>
<dbReference type="Gene3D" id="3.30.40.10">
    <property type="entry name" value="Zinc/RING finger domain, C3HC4 (zinc finger)"/>
    <property type="match status" value="1"/>
</dbReference>
<feature type="region of interest" description="Disordered" evidence="10">
    <location>
        <begin position="675"/>
        <end position="704"/>
    </location>
</feature>
<keyword evidence="4 9" id="KW-0863">Zinc-finger</keyword>
<feature type="compositionally biased region" description="Low complexity" evidence="10">
    <location>
        <begin position="1396"/>
        <end position="1412"/>
    </location>
</feature>
<dbReference type="GO" id="GO:0043161">
    <property type="term" value="P:proteasome-mediated ubiquitin-dependent protein catabolic process"/>
    <property type="evidence" value="ECO:0007669"/>
    <property type="project" value="InterPro"/>
</dbReference>
<protein>
    <recommendedName>
        <fullName evidence="8">GID complex catalytic subunit 2</fullName>
    </recommendedName>
    <alternativeName>
        <fullName evidence="7">Glucose-induced degradation protein 2</fullName>
    </alternativeName>
</protein>
<feature type="domain" description="CTLH" evidence="11">
    <location>
        <begin position="147"/>
        <end position="204"/>
    </location>
</feature>
<dbReference type="InterPro" id="IPR024964">
    <property type="entry name" value="CTLH/CRA"/>
</dbReference>
<evidence type="ECO:0000313" key="14">
    <source>
        <dbReference type="Proteomes" id="UP000308197"/>
    </source>
</evidence>
<dbReference type="SUPFAM" id="SSF57850">
    <property type="entry name" value="RING/U-box"/>
    <property type="match status" value="1"/>
</dbReference>
<accession>A0A5C3PG28</accession>
<dbReference type="STRING" id="1314778.A0A5C3PG28"/>
<dbReference type="InterPro" id="IPR037683">
    <property type="entry name" value="Rmd5_dRing"/>
</dbReference>
<dbReference type="GO" id="GO:0005737">
    <property type="term" value="C:cytoplasm"/>
    <property type="evidence" value="ECO:0007669"/>
    <property type="project" value="UniProtKB-SubCell"/>
</dbReference>
<dbReference type="InParanoid" id="A0A5C3PG28"/>
<dbReference type="PROSITE" id="PS50897">
    <property type="entry name" value="CTLH"/>
    <property type="match status" value="1"/>
</dbReference>
<evidence type="ECO:0000259" key="11">
    <source>
        <dbReference type="PROSITE" id="PS50897"/>
    </source>
</evidence>
<dbReference type="SMART" id="SM00668">
    <property type="entry name" value="CTLH"/>
    <property type="match status" value="1"/>
</dbReference>
<feature type="compositionally biased region" description="Low complexity" evidence="10">
    <location>
        <begin position="501"/>
        <end position="528"/>
    </location>
</feature>
<dbReference type="PANTHER" id="PTHR12170">
    <property type="entry name" value="MACROPHAGE ERYTHROBLAST ATTACHER-RELATED"/>
    <property type="match status" value="1"/>
</dbReference>
<keyword evidence="3" id="KW-0479">Metal-binding</keyword>
<dbReference type="PANTHER" id="PTHR12170:SF3">
    <property type="entry name" value="GH10162P"/>
    <property type="match status" value="1"/>
</dbReference>
<dbReference type="InterPro" id="IPR013144">
    <property type="entry name" value="CRA_dom"/>
</dbReference>
<feature type="compositionally biased region" description="Low complexity" evidence="10">
    <location>
        <begin position="618"/>
        <end position="629"/>
    </location>
</feature>
<dbReference type="InterPro" id="IPR006595">
    <property type="entry name" value="CTLH_C"/>
</dbReference>
<evidence type="ECO:0000256" key="2">
    <source>
        <dbReference type="ARBA" id="ARBA00022490"/>
    </source>
</evidence>
<feature type="compositionally biased region" description="Pro residues" evidence="10">
    <location>
        <begin position="681"/>
        <end position="692"/>
    </location>
</feature>
<dbReference type="InterPro" id="IPR013665">
    <property type="entry name" value="Sfi1_dom"/>
</dbReference>
<evidence type="ECO:0000313" key="13">
    <source>
        <dbReference type="EMBL" id="TFK88695.1"/>
    </source>
</evidence>
<dbReference type="CDD" id="cd16652">
    <property type="entry name" value="dRING_Rmd5p-like"/>
    <property type="match status" value="1"/>
</dbReference>
<dbReference type="GO" id="GO:0005634">
    <property type="term" value="C:nucleus"/>
    <property type="evidence" value="ECO:0007669"/>
    <property type="project" value="TreeGrafter"/>
</dbReference>
<evidence type="ECO:0000256" key="5">
    <source>
        <dbReference type="ARBA" id="ARBA00022833"/>
    </source>
</evidence>
<dbReference type="GO" id="GO:0034657">
    <property type="term" value="C:GID complex"/>
    <property type="evidence" value="ECO:0007669"/>
    <property type="project" value="TreeGrafter"/>
</dbReference>
<dbReference type="InterPro" id="IPR013083">
    <property type="entry name" value="Znf_RING/FYVE/PHD"/>
</dbReference>
<dbReference type="InterPro" id="IPR027370">
    <property type="entry name" value="Znf-RING_euk"/>
</dbReference>
<feature type="region of interest" description="Disordered" evidence="10">
    <location>
        <begin position="542"/>
        <end position="569"/>
    </location>
</feature>
<dbReference type="Pfam" id="PF10607">
    <property type="entry name" value="CTLH"/>
    <property type="match status" value="1"/>
</dbReference>
<feature type="domain" description="RING-Gid-type" evidence="12">
    <location>
        <begin position="332"/>
        <end position="374"/>
    </location>
</feature>
<evidence type="ECO:0000259" key="12">
    <source>
        <dbReference type="PROSITE" id="PS51867"/>
    </source>
</evidence>
<sequence length="1532" mass="176207">MDGPLKELNRLEKLAAGASAGKGKAPSVNQSLDVLLDALRSARERFIAGTGSQANLVALAKLVEDKKKEVDDRQKELYNATVKVGKALDKKFTNPLPSYEPLFQSPEAKAALERTIAIHFLRTGQFDTAETFISESDISIPSEMREQFLDLHRIMITLKNGDISLALEWTHAHREFLHKRSSSLEFHLHRSQYLRLVLSEPPNVPEALSYAQTHLSPFFAHHEPELRRLMACLVWLPASRLLEKSPYPDLANPCVHTDLQGMFATEYCASLGMSRQAPLRVIGDIGGGGALARIEKGRKVMRERKSEWSQADELPIEIPLPPENRYHSIFACPVSKEQSTEANPPMMMACGHVITKESLQKLSKPGGRVKCPYCPVESTIQSALRFRPIRASPPARPTAGPSSRVSDLYDDSAPSIAPELIALSAEEIDFIDEVISRAPATASTFLTVFKSYNDVLQERGLDPQNEVVYYGKLLKIGTLKGKNWADKWSMVKEQQGYVPKASTSTRGGRTTRVPRTTPTPARAPTIPAAHTPYADTLTLHSHQDDTADERIPRPARGRTPDSILHEDTPRPIRRFHSPATVASTNSLGLDTGPPSSISRAGDALHRLAARARTAAVPRWDAETTAETTTQASSVPPSYGAAIREEPIPANEKGKGKERASDALSAVRRLTAYEMPSSPAAPVKPPPRQPPIPHQSGRSKDAVDVEDPFEKLKRERDEELADRFRNDRLVERCYDVWKQGYEWIVTTGEQIADARDSLILRRTLQRWRQRTASRRELFLRVGSLSNRRLLKRFFQVWKLKHKERKQVQWREEMRARMKTVRERDELRVKRELWAKWRQIYLSRVSEQQLSRKVTAKFFNRWKSKLKQLDELDAAADHFIYVREEKVLDRYWESWRQAIELRRAEKTLKERVELRIMANAMDRWRRQHHHHRVAERFHDALVVKHALGRWKGAQSRIRAMENRAVKHAARREDVLVRAIMRIWKAHERGKLLTRVRSLRILKQTWSLWKRRMEEQREREELAQLFRTHSSSVLAASALKKWRAVFQSHQNAQSFAVHYHRAQLQYKMLLAWRLQLRAKLRMVKQAKTARKYLLTRRCIHVWRAKLEEKRRLQKLKEFELTRAREERIVKLIRQGVNMRLMTDALRHWTTRVADCKFRELETTQNYQRKLVVNAFKKWKAVRKRHVDELSLMESYQDIKREENMRKMFYRWLAAAKKARHKRLQLRAKEDEFKLTVVAGAWDKWRERFLDIRLQPLADAFVKQHQSDLLFRSFAIWHSKSLSLPAVRFHASHVKAKFWQKWRDLMPQALQAKAAREMDRRNTLKKAFARWRKAQQTKLNNKAINYARYLELLSSAPRQPPQPSRGSALPPRPRNAYPPRRTRPATPTEDEADPPPRRGPPSSASRPPFPRPFSANPARLGIASLLTTTATVRSSSPARKSRSPERPKFSSRRTAPREPSPSETEPEPVRPPSSHGSGIAAWRKDVRPLPPKSAPPSVAGDVPATTAGRSSLWQELKEVRRRSRAPTDSAYSPEPI</sequence>
<dbReference type="EMBL" id="ML211103">
    <property type="protein sequence ID" value="TFK88695.1"/>
    <property type="molecule type" value="Genomic_DNA"/>
</dbReference>
<evidence type="ECO:0000256" key="6">
    <source>
        <dbReference type="ARBA" id="ARBA00061136"/>
    </source>
</evidence>
<feature type="zinc finger region" description="RING-Gid-type" evidence="9">
    <location>
        <begin position="332"/>
        <end position="374"/>
    </location>
</feature>
<evidence type="ECO:0000256" key="8">
    <source>
        <dbReference type="ARBA" id="ARBA00080744"/>
    </source>
</evidence>
<organism evidence="13 14">
    <name type="scientific">Polyporus arcularius HHB13444</name>
    <dbReference type="NCBI Taxonomy" id="1314778"/>
    <lineage>
        <taxon>Eukaryota</taxon>
        <taxon>Fungi</taxon>
        <taxon>Dikarya</taxon>
        <taxon>Basidiomycota</taxon>
        <taxon>Agaricomycotina</taxon>
        <taxon>Agaricomycetes</taxon>
        <taxon>Polyporales</taxon>
        <taxon>Polyporaceae</taxon>
        <taxon>Polyporus</taxon>
    </lineage>
</organism>
<dbReference type="PROSITE" id="PS51867">
    <property type="entry name" value="ZF_RING_GID"/>
    <property type="match status" value="1"/>
</dbReference>
<dbReference type="InterPro" id="IPR045098">
    <property type="entry name" value="Fyv10_fam"/>
</dbReference>
<feature type="region of interest" description="Disordered" evidence="10">
    <location>
        <begin position="1351"/>
        <end position="1412"/>
    </location>
</feature>
<dbReference type="InterPro" id="IPR044063">
    <property type="entry name" value="ZF_RING_GID"/>
</dbReference>
<feature type="compositionally biased region" description="Basic and acidic residues" evidence="10">
    <location>
        <begin position="542"/>
        <end position="552"/>
    </location>
</feature>
<dbReference type="FunFam" id="3.30.40.10:FF:000143">
    <property type="entry name" value="Regulator of gluconeogenesis Rmd5"/>
    <property type="match status" value="1"/>
</dbReference>
<keyword evidence="5" id="KW-0862">Zinc</keyword>
<gene>
    <name evidence="13" type="ORF">K466DRAFT_598439</name>
</gene>
<feature type="region of interest" description="Disordered" evidence="10">
    <location>
        <begin position="499"/>
        <end position="528"/>
    </location>
</feature>
<proteinExistence type="inferred from homology"/>
<evidence type="ECO:0000256" key="9">
    <source>
        <dbReference type="PROSITE-ProRule" id="PRU01215"/>
    </source>
</evidence>
<evidence type="ECO:0000256" key="7">
    <source>
        <dbReference type="ARBA" id="ARBA00075398"/>
    </source>
</evidence>
<dbReference type="Pfam" id="PF13445">
    <property type="entry name" value="zf-RING_UBOX"/>
    <property type="match status" value="1"/>
</dbReference>
<evidence type="ECO:0000256" key="10">
    <source>
        <dbReference type="SAM" id="MobiDB-lite"/>
    </source>
</evidence>
<feature type="region of interest" description="Disordered" evidence="10">
    <location>
        <begin position="1425"/>
        <end position="1532"/>
    </location>
</feature>
<evidence type="ECO:0000256" key="3">
    <source>
        <dbReference type="ARBA" id="ARBA00022723"/>
    </source>
</evidence>
<reference evidence="13 14" key="1">
    <citation type="journal article" date="2019" name="Nat. Ecol. Evol.">
        <title>Megaphylogeny resolves global patterns of mushroom evolution.</title>
        <authorList>
            <person name="Varga T."/>
            <person name="Krizsan K."/>
            <person name="Foldi C."/>
            <person name="Dima B."/>
            <person name="Sanchez-Garcia M."/>
            <person name="Sanchez-Ramirez S."/>
            <person name="Szollosi G.J."/>
            <person name="Szarkandi J.G."/>
            <person name="Papp V."/>
            <person name="Albert L."/>
            <person name="Andreopoulos W."/>
            <person name="Angelini C."/>
            <person name="Antonin V."/>
            <person name="Barry K.W."/>
            <person name="Bougher N.L."/>
            <person name="Buchanan P."/>
            <person name="Buyck B."/>
            <person name="Bense V."/>
            <person name="Catcheside P."/>
            <person name="Chovatia M."/>
            <person name="Cooper J."/>
            <person name="Damon W."/>
            <person name="Desjardin D."/>
            <person name="Finy P."/>
            <person name="Geml J."/>
            <person name="Haridas S."/>
            <person name="Hughes K."/>
            <person name="Justo A."/>
            <person name="Karasinski D."/>
            <person name="Kautmanova I."/>
            <person name="Kiss B."/>
            <person name="Kocsube S."/>
            <person name="Kotiranta H."/>
            <person name="LaButti K.M."/>
            <person name="Lechner B.E."/>
            <person name="Liimatainen K."/>
            <person name="Lipzen A."/>
            <person name="Lukacs Z."/>
            <person name="Mihaltcheva S."/>
            <person name="Morgado L.N."/>
            <person name="Niskanen T."/>
            <person name="Noordeloos M.E."/>
            <person name="Ohm R.A."/>
            <person name="Ortiz-Santana B."/>
            <person name="Ovrebo C."/>
            <person name="Racz N."/>
            <person name="Riley R."/>
            <person name="Savchenko A."/>
            <person name="Shiryaev A."/>
            <person name="Soop K."/>
            <person name="Spirin V."/>
            <person name="Szebenyi C."/>
            <person name="Tomsovsky M."/>
            <person name="Tulloss R.E."/>
            <person name="Uehling J."/>
            <person name="Grigoriev I.V."/>
            <person name="Vagvolgyi C."/>
            <person name="Papp T."/>
            <person name="Martin F.M."/>
            <person name="Miettinen O."/>
            <person name="Hibbett D.S."/>
            <person name="Nagy L.G."/>
        </authorList>
    </citation>
    <scope>NUCLEOTIDE SEQUENCE [LARGE SCALE GENOMIC DNA]</scope>
    <source>
        <strain evidence="13 14">HHB13444</strain>
    </source>
</reference>
<dbReference type="GO" id="GO:0008270">
    <property type="term" value="F:zinc ion binding"/>
    <property type="evidence" value="ECO:0007669"/>
    <property type="project" value="UniProtKB-KW"/>
</dbReference>
<name>A0A5C3PG28_9APHY</name>
<comment type="subcellular location">
    <subcellularLocation>
        <location evidence="1">Cytoplasm</location>
    </subcellularLocation>
</comment>
<feature type="region of interest" description="Disordered" evidence="10">
    <location>
        <begin position="618"/>
        <end position="638"/>
    </location>
</feature>
<evidence type="ECO:0000256" key="4">
    <source>
        <dbReference type="ARBA" id="ARBA00022771"/>
    </source>
</evidence>
<evidence type="ECO:0000256" key="1">
    <source>
        <dbReference type="ARBA" id="ARBA00004496"/>
    </source>
</evidence>
<comment type="similarity">
    <text evidence="6">Belongs to the RMD5/GID2 family.</text>
</comment>
<dbReference type="SMART" id="SM00757">
    <property type="entry name" value="CRA"/>
    <property type="match status" value="1"/>
</dbReference>
<dbReference type="GO" id="GO:0061630">
    <property type="term" value="F:ubiquitin protein ligase activity"/>
    <property type="evidence" value="ECO:0007669"/>
    <property type="project" value="InterPro"/>
</dbReference>
<dbReference type="Pfam" id="PF08457">
    <property type="entry name" value="Sfi1"/>
    <property type="match status" value="2"/>
</dbReference>
<dbReference type="Proteomes" id="UP000308197">
    <property type="component" value="Unassembled WGS sequence"/>
</dbReference>
<keyword evidence="14" id="KW-1185">Reference proteome</keyword>
<keyword evidence="2" id="KW-0963">Cytoplasm</keyword>